<protein>
    <submittedName>
        <fullName evidence="3">16S rRNA (Guanine(966)-N(2))-methyltransferase RsmD</fullName>
    </submittedName>
</protein>
<keyword evidence="4" id="KW-1185">Reference proteome</keyword>
<gene>
    <name evidence="3" type="primary">rsmD</name>
    <name evidence="3" type="ORF">GCM10009655_10500</name>
</gene>
<dbReference type="PANTHER" id="PTHR43542">
    <property type="entry name" value="METHYLTRANSFERASE"/>
    <property type="match status" value="1"/>
</dbReference>
<dbReference type="PIRSF" id="PIRSF004553">
    <property type="entry name" value="CHP00095"/>
    <property type="match status" value="1"/>
</dbReference>
<comment type="caution">
    <text evidence="3">The sequence shown here is derived from an EMBL/GenBank/DDBJ whole genome shotgun (WGS) entry which is preliminary data.</text>
</comment>
<dbReference type="RefSeq" id="WP_343923839.1">
    <property type="nucleotide sequence ID" value="NZ_BAAAKW010000018.1"/>
</dbReference>
<proteinExistence type="predicted"/>
<reference evidence="3 4" key="1">
    <citation type="journal article" date="2019" name="Int. J. Syst. Evol. Microbiol.">
        <title>The Global Catalogue of Microorganisms (GCM) 10K type strain sequencing project: providing services to taxonomists for standard genome sequencing and annotation.</title>
        <authorList>
            <consortium name="The Broad Institute Genomics Platform"/>
            <consortium name="The Broad Institute Genome Sequencing Center for Infectious Disease"/>
            <person name="Wu L."/>
            <person name="Ma J."/>
        </authorList>
    </citation>
    <scope>NUCLEOTIDE SEQUENCE [LARGE SCALE GENOMIC DNA]</scope>
    <source>
        <strain evidence="3 4">JCM 12762</strain>
    </source>
</reference>
<dbReference type="InterPro" id="IPR004398">
    <property type="entry name" value="RNA_MeTrfase_RsmD"/>
</dbReference>
<dbReference type="NCBIfam" id="TIGR00095">
    <property type="entry name" value="16S rRNA (guanine(966)-N(2))-methyltransferase RsmD"/>
    <property type="match status" value="1"/>
</dbReference>
<evidence type="ECO:0000313" key="4">
    <source>
        <dbReference type="Proteomes" id="UP001500943"/>
    </source>
</evidence>
<dbReference type="EMBL" id="BAAAKW010000018">
    <property type="protein sequence ID" value="GAA1213151.1"/>
    <property type="molecule type" value="Genomic_DNA"/>
</dbReference>
<name>A0ABN1VIP5_9MICO</name>
<sequence length="194" mass="20665">MTRIIAGYAGSLTIAVPSAGTRPTSDRLREAIFSALEARDAIDGSRVLDLYAGTGALGLESASRGAPHVTLVEKNARAADACRKNAALIAAKAPRGSKPIILTAARAVNTFLETSGDQWDLVFIDPPYELGNEELLVALQLLSTQLSPDALVVVERSSRDPEPVWPAGLELDRRKDYGDTSLYWVQPAAPSQPA</sequence>
<dbReference type="Pfam" id="PF03602">
    <property type="entry name" value="Cons_hypoth95"/>
    <property type="match status" value="1"/>
</dbReference>
<keyword evidence="2" id="KW-0808">Transferase</keyword>
<dbReference type="Proteomes" id="UP001500943">
    <property type="component" value="Unassembled WGS sequence"/>
</dbReference>
<dbReference type="InterPro" id="IPR029063">
    <property type="entry name" value="SAM-dependent_MTases_sf"/>
</dbReference>
<evidence type="ECO:0000256" key="1">
    <source>
        <dbReference type="ARBA" id="ARBA00022603"/>
    </source>
</evidence>
<keyword evidence="1" id="KW-0489">Methyltransferase</keyword>
<accession>A0ABN1VIP5</accession>
<evidence type="ECO:0000313" key="3">
    <source>
        <dbReference type="EMBL" id="GAA1213151.1"/>
    </source>
</evidence>
<dbReference type="SUPFAM" id="SSF53335">
    <property type="entry name" value="S-adenosyl-L-methionine-dependent methyltransferases"/>
    <property type="match status" value="1"/>
</dbReference>
<dbReference type="Gene3D" id="3.40.50.150">
    <property type="entry name" value="Vaccinia Virus protein VP39"/>
    <property type="match status" value="1"/>
</dbReference>
<evidence type="ECO:0000256" key="2">
    <source>
        <dbReference type="ARBA" id="ARBA00022679"/>
    </source>
</evidence>
<dbReference type="InterPro" id="IPR002052">
    <property type="entry name" value="DNA_methylase_N6_adenine_CS"/>
</dbReference>
<organism evidence="3 4">
    <name type="scientific">Rhodoglobus aureus</name>
    <dbReference type="NCBI Taxonomy" id="191497"/>
    <lineage>
        <taxon>Bacteria</taxon>
        <taxon>Bacillati</taxon>
        <taxon>Actinomycetota</taxon>
        <taxon>Actinomycetes</taxon>
        <taxon>Micrococcales</taxon>
        <taxon>Microbacteriaceae</taxon>
        <taxon>Rhodoglobus</taxon>
    </lineage>
</organism>
<dbReference type="CDD" id="cd02440">
    <property type="entry name" value="AdoMet_MTases"/>
    <property type="match status" value="1"/>
</dbReference>
<dbReference type="PROSITE" id="PS00092">
    <property type="entry name" value="N6_MTASE"/>
    <property type="match status" value="1"/>
</dbReference>
<dbReference type="PANTHER" id="PTHR43542:SF1">
    <property type="entry name" value="METHYLTRANSFERASE"/>
    <property type="match status" value="1"/>
</dbReference>